<dbReference type="EMBL" id="MH651189">
    <property type="protein sequence ID" value="AXQ65150.1"/>
    <property type="molecule type" value="Genomic_DNA"/>
</dbReference>
<protein>
    <submittedName>
        <fullName evidence="2">SsDNA-binding protein</fullName>
    </submittedName>
</protein>
<dbReference type="RefSeq" id="YP_010050968.1">
    <property type="nucleotide sequence ID" value="NC_054436.1"/>
</dbReference>
<proteinExistence type="predicted"/>
<evidence type="ECO:0000256" key="1">
    <source>
        <dbReference type="SAM" id="MobiDB-lite"/>
    </source>
</evidence>
<feature type="compositionally biased region" description="Basic and acidic residues" evidence="1">
    <location>
        <begin position="71"/>
        <end position="95"/>
    </location>
</feature>
<dbReference type="InterPro" id="IPR009061">
    <property type="entry name" value="DNA-bd_dom_put_sf"/>
</dbReference>
<accession>A0A385E071</accession>
<reference evidence="2 3" key="1">
    <citation type="submission" date="2018-07" db="EMBL/GenBank/DDBJ databases">
        <authorList>
            <person name="Roberston F.H."/>
            <person name="Ghiringhelli B.C."/>
            <person name="Garcia S."/>
            <person name="Henry S."/>
            <person name="Naegele L."/>
            <person name="Slowan-Pomeroy T."/>
            <person name="Briggs L.A."/>
            <person name="Warner M.H."/>
            <person name="Garlena R.A."/>
            <person name="Russell D.A."/>
            <person name="Pope W.H."/>
            <person name="Jacobs-Sera D."/>
            <person name="Hatfull G.F."/>
        </authorList>
    </citation>
    <scope>NUCLEOTIDE SEQUENCE [LARGE SCALE GENOMIC DNA]</scope>
</reference>
<dbReference type="SUPFAM" id="SSF46955">
    <property type="entry name" value="Putative DNA-binding domain"/>
    <property type="match status" value="1"/>
</dbReference>
<organism evidence="2 3">
    <name type="scientific">Gordonia phage Schmidt</name>
    <dbReference type="NCBI Taxonomy" id="2301697"/>
    <lineage>
        <taxon>Viruses</taxon>
        <taxon>Duplodnaviria</taxon>
        <taxon>Heunggongvirae</taxon>
        <taxon>Uroviricota</taxon>
        <taxon>Caudoviricetes</taxon>
        <taxon>Ruthgordonvirinae</taxon>
        <taxon>Schmidtvirus</taxon>
        <taxon>Schmidtvirus schmidt</taxon>
    </lineage>
</organism>
<name>A0A385E071_9CAUD</name>
<sequence>MIEYMSRGEIAEHLGISLDAIKSYDRRGYLPEPDARIGRNYGWKRSTIDAWAAARPGRGARTDCSSWTTGDDGHRITCERKPGHAGKHQRDGIRW</sequence>
<dbReference type="KEGG" id="vg:63911707"/>
<dbReference type="Proteomes" id="UP000262719">
    <property type="component" value="Segment"/>
</dbReference>
<gene>
    <name evidence="2" type="primary">28</name>
    <name evidence="2" type="ORF">SEA_SCHMIDT_28</name>
</gene>
<dbReference type="GeneID" id="63911707"/>
<evidence type="ECO:0000313" key="2">
    <source>
        <dbReference type="EMBL" id="AXQ65150.1"/>
    </source>
</evidence>
<evidence type="ECO:0000313" key="3">
    <source>
        <dbReference type="Proteomes" id="UP000262719"/>
    </source>
</evidence>
<feature type="region of interest" description="Disordered" evidence="1">
    <location>
        <begin position="58"/>
        <end position="95"/>
    </location>
</feature>
<keyword evidence="3" id="KW-1185">Reference proteome</keyword>